<dbReference type="PRINTS" id="PR00411">
    <property type="entry name" value="PNDRDTASEI"/>
</dbReference>
<name>A0A3B0XBZ9_9ZZZZ</name>
<dbReference type="InterPro" id="IPR036188">
    <property type="entry name" value="FAD/NAD-bd_sf"/>
</dbReference>
<reference evidence="6" key="1">
    <citation type="submission" date="2018-06" db="EMBL/GenBank/DDBJ databases">
        <authorList>
            <person name="Zhirakovskaya E."/>
        </authorList>
    </citation>
    <scope>NUCLEOTIDE SEQUENCE</scope>
</reference>
<evidence type="ECO:0000313" key="6">
    <source>
        <dbReference type="EMBL" id="VAW60517.1"/>
    </source>
</evidence>
<evidence type="ECO:0000256" key="2">
    <source>
        <dbReference type="ARBA" id="ARBA00022630"/>
    </source>
</evidence>
<dbReference type="GO" id="GO:0004148">
    <property type="term" value="F:dihydrolipoyl dehydrogenase (NADH) activity"/>
    <property type="evidence" value="ECO:0007669"/>
    <property type="project" value="UniProtKB-EC"/>
</dbReference>
<dbReference type="Gene3D" id="3.50.50.60">
    <property type="entry name" value="FAD/NAD(P)-binding domain"/>
    <property type="match status" value="2"/>
</dbReference>
<dbReference type="PIRSF" id="PIRSF000350">
    <property type="entry name" value="Mercury_reductase_MerA"/>
    <property type="match status" value="1"/>
</dbReference>
<dbReference type="EMBL" id="UOFG01000126">
    <property type="protein sequence ID" value="VAW60517.1"/>
    <property type="molecule type" value="Genomic_DNA"/>
</dbReference>
<keyword evidence="3" id="KW-0274">FAD</keyword>
<dbReference type="Pfam" id="PF07992">
    <property type="entry name" value="Pyr_redox_2"/>
    <property type="match status" value="1"/>
</dbReference>
<feature type="domain" description="Pyridine nucleotide-disulphide oxidoreductase dimerisation" evidence="4">
    <location>
        <begin position="343"/>
        <end position="446"/>
    </location>
</feature>
<dbReference type="GO" id="GO:0003955">
    <property type="term" value="F:NAD(P)H dehydrogenase (quinone) activity"/>
    <property type="evidence" value="ECO:0007669"/>
    <property type="project" value="TreeGrafter"/>
</dbReference>
<evidence type="ECO:0000259" key="4">
    <source>
        <dbReference type="Pfam" id="PF02852"/>
    </source>
</evidence>
<dbReference type="Gene3D" id="3.30.390.30">
    <property type="match status" value="1"/>
</dbReference>
<dbReference type="SUPFAM" id="SSF51905">
    <property type="entry name" value="FAD/NAD(P)-binding domain"/>
    <property type="match status" value="1"/>
</dbReference>
<dbReference type="NCBIfam" id="NF004939">
    <property type="entry name" value="PRK06292.1-1"/>
    <property type="match status" value="1"/>
</dbReference>
<keyword evidence="2" id="KW-0285">Flavoprotein</keyword>
<organism evidence="6">
    <name type="scientific">hydrothermal vent metagenome</name>
    <dbReference type="NCBI Taxonomy" id="652676"/>
    <lineage>
        <taxon>unclassified sequences</taxon>
        <taxon>metagenomes</taxon>
        <taxon>ecological metagenomes</taxon>
    </lineage>
</organism>
<comment type="similarity">
    <text evidence="1">Belongs to the class-I pyridine nucleotide-disulfide oxidoreductase family.</text>
</comment>
<dbReference type="InterPro" id="IPR023753">
    <property type="entry name" value="FAD/NAD-binding_dom"/>
</dbReference>
<dbReference type="SUPFAM" id="SSF55424">
    <property type="entry name" value="FAD/NAD-linked reductases, dimerisation (C-terminal) domain"/>
    <property type="match status" value="1"/>
</dbReference>
<sequence>MREVEVAIIGAGSAGLYCMGQIKRFTDNYVLIDGGELGTTCARVGCMPSKVMIQVAEDFHRRTIFDREGIEGEEHLRINAEEAMEHIQDLRDTFVDQTLSHSIDLLDENQLIESNAHFIDANTLQTDSGETIRARKIIIATGSRPIFPEAWHAFADKIITTDEIFEAEKLPESIAVIGLGVIGLEIGQALSRLGVSVTGIDLQTVISGLDDAEVNKIAIETIQREFPLWLGHAAEISLLDNGRLQVVAGENTVEVDKIFASMGRQPNTDKLRLEAAGLALNAGGIPIFNPHTMQLGNSAIYIAGDCNAEKAILHEAGFEGRVAGYNIMQEKPTAFKLKTPLAITFSDPNIVTVGAQLSELSADEIAIGEIKMAPVGRALIMGKNRGIIRIYANRNSGKLLGASMACAKGENLGHLLCWSIEMGMSVQQLLRMPFYHPTIEEAVQAALYNLKSKLNIETPHWPVEIEPLDL</sequence>
<evidence type="ECO:0000256" key="1">
    <source>
        <dbReference type="ARBA" id="ARBA00007532"/>
    </source>
</evidence>
<accession>A0A3B0XBZ9</accession>
<dbReference type="PANTHER" id="PTHR43014:SF4">
    <property type="entry name" value="PYRIDINE NUCLEOTIDE-DISULFIDE OXIDOREDUCTASE RCLA-RELATED"/>
    <property type="match status" value="1"/>
</dbReference>
<protein>
    <submittedName>
        <fullName evidence="6">Dihydrolipoamide dehydrogenase</fullName>
        <ecNumber evidence="6">1.8.1.4</ecNumber>
    </submittedName>
</protein>
<dbReference type="EC" id="1.8.1.4" evidence="6"/>
<dbReference type="InterPro" id="IPR001100">
    <property type="entry name" value="Pyr_nuc-diS_OxRdtase"/>
</dbReference>
<dbReference type="PRINTS" id="PR00368">
    <property type="entry name" value="FADPNR"/>
</dbReference>
<dbReference type="InterPro" id="IPR016156">
    <property type="entry name" value="FAD/NAD-linked_Rdtase_dimer_sf"/>
</dbReference>
<gene>
    <name evidence="6" type="ORF">MNBD_GAMMA11-472</name>
</gene>
<keyword evidence="6" id="KW-0560">Oxidoreductase</keyword>
<feature type="domain" description="FAD/NAD(P)-binding" evidence="5">
    <location>
        <begin position="5"/>
        <end position="308"/>
    </location>
</feature>
<evidence type="ECO:0000259" key="5">
    <source>
        <dbReference type="Pfam" id="PF07992"/>
    </source>
</evidence>
<dbReference type="InterPro" id="IPR004099">
    <property type="entry name" value="Pyr_nucl-diS_OxRdtase_dimer"/>
</dbReference>
<proteinExistence type="inferred from homology"/>
<dbReference type="PANTHER" id="PTHR43014">
    <property type="entry name" value="MERCURIC REDUCTASE"/>
    <property type="match status" value="1"/>
</dbReference>
<dbReference type="AlphaFoldDB" id="A0A3B0XBZ9"/>
<dbReference type="Pfam" id="PF02852">
    <property type="entry name" value="Pyr_redox_dim"/>
    <property type="match status" value="1"/>
</dbReference>
<dbReference type="GO" id="GO:0050660">
    <property type="term" value="F:flavin adenine dinucleotide binding"/>
    <property type="evidence" value="ECO:0007669"/>
    <property type="project" value="TreeGrafter"/>
</dbReference>
<evidence type="ECO:0000256" key="3">
    <source>
        <dbReference type="ARBA" id="ARBA00022827"/>
    </source>
</evidence>